<protein>
    <recommendedName>
        <fullName evidence="2">tRNA(Phe) (4-demethylwyosine(37)-C(7)) aminocarboxypropyltransferase</fullName>
        <ecNumber evidence="2">2.5.1.114</ecNumber>
    </recommendedName>
</protein>
<dbReference type="GO" id="GO:0008175">
    <property type="term" value="F:tRNA methyltransferase activity"/>
    <property type="evidence" value="ECO:0007669"/>
    <property type="project" value="TreeGrafter"/>
</dbReference>
<keyword evidence="5" id="KW-0819">tRNA processing</keyword>
<dbReference type="STRING" id="105785.A0A2J7Q2X3"/>
<dbReference type="GO" id="GO:0030488">
    <property type="term" value="P:tRNA methylation"/>
    <property type="evidence" value="ECO:0007669"/>
    <property type="project" value="TreeGrafter"/>
</dbReference>
<evidence type="ECO:0000256" key="1">
    <source>
        <dbReference type="ARBA" id="ARBA00004797"/>
    </source>
</evidence>
<dbReference type="InParanoid" id="A0A2J7Q2X3"/>
<dbReference type="PROSITE" id="PS51684">
    <property type="entry name" value="SAM_MT_TRM5_TYW2"/>
    <property type="match status" value="1"/>
</dbReference>
<dbReference type="InterPro" id="IPR056743">
    <property type="entry name" value="TRM5-TYW2-like_MTfase"/>
</dbReference>
<dbReference type="GO" id="GO:0031591">
    <property type="term" value="P:wybutosine biosynthetic process"/>
    <property type="evidence" value="ECO:0007669"/>
    <property type="project" value="TreeGrafter"/>
</dbReference>
<feature type="domain" description="SAM-dependent methyltransferase TRM5/TYW2-type" evidence="7">
    <location>
        <begin position="111"/>
        <end position="438"/>
    </location>
</feature>
<comment type="caution">
    <text evidence="8">The sequence shown here is derived from an EMBL/GenBank/DDBJ whole genome shotgun (WGS) entry which is preliminary data.</text>
</comment>
<comment type="pathway">
    <text evidence="1">tRNA modification; wybutosine-tRNA(Phe) biosynthesis.</text>
</comment>
<evidence type="ECO:0000313" key="9">
    <source>
        <dbReference type="Proteomes" id="UP000235965"/>
    </source>
</evidence>
<evidence type="ECO:0000256" key="6">
    <source>
        <dbReference type="ARBA" id="ARBA00049400"/>
    </source>
</evidence>
<dbReference type="EMBL" id="NEVH01019075">
    <property type="protein sequence ID" value="PNF22934.1"/>
    <property type="molecule type" value="Genomic_DNA"/>
</dbReference>
<evidence type="ECO:0000259" key="7">
    <source>
        <dbReference type="PROSITE" id="PS51684"/>
    </source>
</evidence>
<name>A0A2J7Q2X3_9NEOP</name>
<reference evidence="8 9" key="1">
    <citation type="submission" date="2017-12" db="EMBL/GenBank/DDBJ databases">
        <title>Hemimetabolous genomes reveal molecular basis of termite eusociality.</title>
        <authorList>
            <person name="Harrison M.C."/>
            <person name="Jongepier E."/>
            <person name="Robertson H.M."/>
            <person name="Arning N."/>
            <person name="Bitard-Feildel T."/>
            <person name="Chao H."/>
            <person name="Childers C.P."/>
            <person name="Dinh H."/>
            <person name="Doddapaneni H."/>
            <person name="Dugan S."/>
            <person name="Gowin J."/>
            <person name="Greiner C."/>
            <person name="Han Y."/>
            <person name="Hu H."/>
            <person name="Hughes D.S.T."/>
            <person name="Huylmans A.-K."/>
            <person name="Kemena C."/>
            <person name="Kremer L.P.M."/>
            <person name="Lee S.L."/>
            <person name="Lopez-Ezquerra A."/>
            <person name="Mallet L."/>
            <person name="Monroy-Kuhn J.M."/>
            <person name="Moser A."/>
            <person name="Murali S.C."/>
            <person name="Muzny D.M."/>
            <person name="Otani S."/>
            <person name="Piulachs M.-D."/>
            <person name="Poelchau M."/>
            <person name="Qu J."/>
            <person name="Schaub F."/>
            <person name="Wada-Katsumata A."/>
            <person name="Worley K.C."/>
            <person name="Xie Q."/>
            <person name="Ylla G."/>
            <person name="Poulsen M."/>
            <person name="Gibbs R.A."/>
            <person name="Schal C."/>
            <person name="Richards S."/>
            <person name="Belles X."/>
            <person name="Korb J."/>
            <person name="Bornberg-Bauer E."/>
        </authorList>
    </citation>
    <scope>NUCLEOTIDE SEQUENCE [LARGE SCALE GENOMIC DNA]</scope>
    <source>
        <tissue evidence="8">Whole body</tissue>
    </source>
</reference>
<evidence type="ECO:0000313" key="8">
    <source>
        <dbReference type="EMBL" id="PNF22934.1"/>
    </source>
</evidence>
<dbReference type="Pfam" id="PF02475">
    <property type="entry name" value="TRM5-TYW2_MTfase"/>
    <property type="match status" value="1"/>
</dbReference>
<evidence type="ECO:0000256" key="3">
    <source>
        <dbReference type="ARBA" id="ARBA00022679"/>
    </source>
</evidence>
<evidence type="ECO:0000256" key="4">
    <source>
        <dbReference type="ARBA" id="ARBA00022691"/>
    </source>
</evidence>
<dbReference type="InterPro" id="IPR030382">
    <property type="entry name" value="MeTrfase_TRM5/TYW2"/>
</dbReference>
<dbReference type="GO" id="GO:0102522">
    <property type="term" value="F:tRNA 4-demethylwyosine alpha-amino-alpha-carboxypropyltransferase activity"/>
    <property type="evidence" value="ECO:0007669"/>
    <property type="project" value="UniProtKB-EC"/>
</dbReference>
<gene>
    <name evidence="8" type="primary">Trmt12</name>
    <name evidence="8" type="ORF">B7P43_G11678</name>
</gene>
<dbReference type="AlphaFoldDB" id="A0A2J7Q2X3"/>
<dbReference type="Gene3D" id="3.40.50.150">
    <property type="entry name" value="Vaccinia Virus protein VP39"/>
    <property type="match status" value="1"/>
</dbReference>
<comment type="catalytic activity">
    <reaction evidence="6">
        <text>4-demethylwyosine(37) in tRNA(Phe) + S-adenosyl-L-methionine = 4-demethyl-7-[(3S)-3-amino-3-carboxypropyl]wyosine(37) in tRNA(Phe) + S-methyl-5'-thioadenosine + H(+)</text>
        <dbReference type="Rhea" id="RHEA:36355"/>
        <dbReference type="Rhea" id="RHEA-COMP:10164"/>
        <dbReference type="Rhea" id="RHEA-COMP:10378"/>
        <dbReference type="ChEBI" id="CHEBI:15378"/>
        <dbReference type="ChEBI" id="CHEBI:17509"/>
        <dbReference type="ChEBI" id="CHEBI:59789"/>
        <dbReference type="ChEBI" id="CHEBI:64315"/>
        <dbReference type="ChEBI" id="CHEBI:73550"/>
        <dbReference type="EC" id="2.5.1.114"/>
    </reaction>
</comment>
<dbReference type="InterPro" id="IPR029063">
    <property type="entry name" value="SAM-dependent_MTases_sf"/>
</dbReference>
<dbReference type="GO" id="GO:0005737">
    <property type="term" value="C:cytoplasm"/>
    <property type="evidence" value="ECO:0007669"/>
    <property type="project" value="TreeGrafter"/>
</dbReference>
<sequence length="440" mass="50192">MECLYAIVNVKQCQELRLELQKRQLLHPKFRCMKNCDEVSIPVKENVTCDLDVLCSDDGSLLLNRVPFRIIRNKIYMPCPRKQRLKKVIEAVMRRRGLWERSLEAEIPVVWEKYGDLLLFNGDRCFKNLAWSVAGPELWTNVCAVLNGNRVGLKGHISSDGFRTPNVRLVWGELSWVDCVDNGIRYSWDVTKTMFSAGNAPERHRLARFRCDGEVVVDMYAGIGYFTLPYLVHARARMVHACEWNPDAVIALRKNLIQNNVSERCIIHEGDNQKVQLHNIADRVNLGLLPSCEASWQTACKVLKSTGGVLHIHGNVTSGIDKTDTGTDLYNHSFETAELALCLECRPILIHALSKKFLHETCKQSFSFDGDELIIGNSYVSWKKVEWKAWALHASHSICSILSEVYEIVWKVSVLHLHRVKSYAPHIDHLVLDLSCEPCV</sequence>
<accession>A0A2J7Q2X3</accession>
<evidence type="ECO:0000256" key="5">
    <source>
        <dbReference type="ARBA" id="ARBA00022694"/>
    </source>
</evidence>
<keyword evidence="4" id="KW-0949">S-adenosyl-L-methionine</keyword>
<proteinExistence type="predicted"/>
<keyword evidence="9" id="KW-1185">Reference proteome</keyword>
<dbReference type="OrthoDB" id="408788at2759"/>
<dbReference type="PANTHER" id="PTHR23245:SF25">
    <property type="entry name" value="TRNA WYBUTOSINE-SYNTHESIZING PROTEIN 2 HOMOLOG"/>
    <property type="match status" value="1"/>
</dbReference>
<dbReference type="EC" id="2.5.1.114" evidence="2"/>
<organism evidence="8 9">
    <name type="scientific">Cryptotermes secundus</name>
    <dbReference type="NCBI Taxonomy" id="105785"/>
    <lineage>
        <taxon>Eukaryota</taxon>
        <taxon>Metazoa</taxon>
        <taxon>Ecdysozoa</taxon>
        <taxon>Arthropoda</taxon>
        <taxon>Hexapoda</taxon>
        <taxon>Insecta</taxon>
        <taxon>Pterygota</taxon>
        <taxon>Neoptera</taxon>
        <taxon>Polyneoptera</taxon>
        <taxon>Dictyoptera</taxon>
        <taxon>Blattodea</taxon>
        <taxon>Blattoidea</taxon>
        <taxon>Termitoidae</taxon>
        <taxon>Kalotermitidae</taxon>
        <taxon>Cryptotermitinae</taxon>
        <taxon>Cryptotermes</taxon>
    </lineage>
</organism>
<dbReference type="Proteomes" id="UP000235965">
    <property type="component" value="Unassembled WGS sequence"/>
</dbReference>
<evidence type="ECO:0000256" key="2">
    <source>
        <dbReference type="ARBA" id="ARBA00012265"/>
    </source>
</evidence>
<dbReference type="PANTHER" id="PTHR23245">
    <property type="entry name" value="TRNA METHYLTRANSFERASE"/>
    <property type="match status" value="1"/>
</dbReference>
<keyword evidence="3" id="KW-0808">Transferase</keyword>
<dbReference type="SUPFAM" id="SSF53335">
    <property type="entry name" value="S-adenosyl-L-methionine-dependent methyltransferases"/>
    <property type="match status" value="1"/>
</dbReference>